<evidence type="ECO:0008006" key="4">
    <source>
        <dbReference type="Google" id="ProtNLM"/>
    </source>
</evidence>
<evidence type="ECO:0000313" key="2">
    <source>
        <dbReference type="EMBL" id="EOA25371.1"/>
    </source>
</evidence>
<reference evidence="3" key="1">
    <citation type="journal article" date="2013" name="Nat. Genet.">
        <title>The Capsella rubella genome and the genomic consequences of rapid mating system evolution.</title>
        <authorList>
            <person name="Slotte T."/>
            <person name="Hazzouri K.M."/>
            <person name="Agren J.A."/>
            <person name="Koenig D."/>
            <person name="Maumus F."/>
            <person name="Guo Y.L."/>
            <person name="Steige K."/>
            <person name="Platts A.E."/>
            <person name="Escobar J.S."/>
            <person name="Newman L.K."/>
            <person name="Wang W."/>
            <person name="Mandakova T."/>
            <person name="Vello E."/>
            <person name="Smith L.M."/>
            <person name="Henz S.R."/>
            <person name="Steffen J."/>
            <person name="Takuno S."/>
            <person name="Brandvain Y."/>
            <person name="Coop G."/>
            <person name="Andolfatto P."/>
            <person name="Hu T.T."/>
            <person name="Blanchette M."/>
            <person name="Clark R.M."/>
            <person name="Quesneville H."/>
            <person name="Nordborg M."/>
            <person name="Gaut B.S."/>
            <person name="Lysak M.A."/>
            <person name="Jenkins J."/>
            <person name="Grimwood J."/>
            <person name="Chapman J."/>
            <person name="Prochnik S."/>
            <person name="Shu S."/>
            <person name="Rokhsar D."/>
            <person name="Schmutz J."/>
            <person name="Weigel D."/>
            <person name="Wright S.I."/>
        </authorList>
    </citation>
    <scope>NUCLEOTIDE SEQUENCE [LARGE SCALE GENOMIC DNA]</scope>
    <source>
        <strain evidence="3">cv. Monte Gargano</strain>
    </source>
</reference>
<dbReference type="EMBL" id="KB870809">
    <property type="protein sequence ID" value="EOA25371.1"/>
    <property type="molecule type" value="Genomic_DNA"/>
</dbReference>
<feature type="signal peptide" evidence="1">
    <location>
        <begin position="1"/>
        <end position="28"/>
    </location>
</feature>
<dbReference type="OrthoDB" id="1084550at2759"/>
<gene>
    <name evidence="2" type="ORF">CARUB_v10018711mg</name>
</gene>
<evidence type="ECO:0000313" key="3">
    <source>
        <dbReference type="Proteomes" id="UP000029121"/>
    </source>
</evidence>
<keyword evidence="3" id="KW-1185">Reference proteome</keyword>
<name>R0FSH8_9BRAS</name>
<dbReference type="KEGG" id="crb:17885627"/>
<protein>
    <recommendedName>
        <fullName evidence="4">Plant thionin family protein</fullName>
    </recommendedName>
</protein>
<dbReference type="AlphaFoldDB" id="R0FSH8"/>
<keyword evidence="1" id="KW-0732">Signal</keyword>
<evidence type="ECO:0000256" key="1">
    <source>
        <dbReference type="SAM" id="SignalP"/>
    </source>
</evidence>
<dbReference type="Proteomes" id="UP000029121">
    <property type="component" value="Unassembled WGS sequence"/>
</dbReference>
<organism evidence="2 3">
    <name type="scientific">Capsella rubella</name>
    <dbReference type="NCBI Taxonomy" id="81985"/>
    <lineage>
        <taxon>Eukaryota</taxon>
        <taxon>Viridiplantae</taxon>
        <taxon>Streptophyta</taxon>
        <taxon>Embryophyta</taxon>
        <taxon>Tracheophyta</taxon>
        <taxon>Spermatophyta</taxon>
        <taxon>Magnoliopsida</taxon>
        <taxon>eudicotyledons</taxon>
        <taxon>Gunneridae</taxon>
        <taxon>Pentapetalae</taxon>
        <taxon>rosids</taxon>
        <taxon>malvids</taxon>
        <taxon>Brassicales</taxon>
        <taxon>Brassicaceae</taxon>
        <taxon>Camelineae</taxon>
        <taxon>Capsella</taxon>
    </lineage>
</organism>
<sequence length="70" mass="7919">MEMKKWSMMMMMMIVIVVVMASTREGEAMRLGPTCKQFCIDQCGGRITIPESPCLRRCLHQKCGSPPLPL</sequence>
<accession>R0FSH8</accession>
<proteinExistence type="predicted"/>
<feature type="chain" id="PRO_5004341374" description="Plant thionin family protein" evidence="1">
    <location>
        <begin position="29"/>
        <end position="70"/>
    </location>
</feature>